<keyword evidence="3" id="KW-1185">Reference proteome</keyword>
<dbReference type="Proteomes" id="UP000010552">
    <property type="component" value="Unassembled WGS sequence"/>
</dbReference>
<evidence type="ECO:0000256" key="1">
    <source>
        <dbReference type="SAM" id="MobiDB-lite"/>
    </source>
</evidence>
<evidence type="ECO:0000313" key="3">
    <source>
        <dbReference type="Proteomes" id="UP000010552"/>
    </source>
</evidence>
<feature type="compositionally biased region" description="Polar residues" evidence="1">
    <location>
        <begin position="140"/>
        <end position="150"/>
    </location>
</feature>
<organism evidence="2 3">
    <name type="scientific">Pteropus alecto</name>
    <name type="common">Black flying fox</name>
    <dbReference type="NCBI Taxonomy" id="9402"/>
    <lineage>
        <taxon>Eukaryota</taxon>
        <taxon>Metazoa</taxon>
        <taxon>Chordata</taxon>
        <taxon>Craniata</taxon>
        <taxon>Vertebrata</taxon>
        <taxon>Euteleostomi</taxon>
        <taxon>Mammalia</taxon>
        <taxon>Eutheria</taxon>
        <taxon>Laurasiatheria</taxon>
        <taxon>Chiroptera</taxon>
        <taxon>Yinpterochiroptera</taxon>
        <taxon>Pteropodoidea</taxon>
        <taxon>Pteropodidae</taxon>
        <taxon>Pteropodinae</taxon>
        <taxon>Pteropus</taxon>
    </lineage>
</organism>
<proteinExistence type="predicted"/>
<gene>
    <name evidence="2" type="ORF">PAL_GLEAN10010949</name>
</gene>
<feature type="compositionally biased region" description="Basic and acidic residues" evidence="1">
    <location>
        <begin position="122"/>
        <end position="131"/>
    </location>
</feature>
<feature type="region of interest" description="Disordered" evidence="1">
    <location>
        <begin position="122"/>
        <end position="199"/>
    </location>
</feature>
<reference evidence="3" key="1">
    <citation type="journal article" date="2013" name="Science">
        <title>Comparative analysis of bat genomes provides insight into the evolution of flight and immunity.</title>
        <authorList>
            <person name="Zhang G."/>
            <person name="Cowled C."/>
            <person name="Shi Z."/>
            <person name="Huang Z."/>
            <person name="Bishop-Lilly K.A."/>
            <person name="Fang X."/>
            <person name="Wynne J.W."/>
            <person name="Xiong Z."/>
            <person name="Baker M.L."/>
            <person name="Zhao W."/>
            <person name="Tachedjian M."/>
            <person name="Zhu Y."/>
            <person name="Zhou P."/>
            <person name="Jiang X."/>
            <person name="Ng J."/>
            <person name="Yang L."/>
            <person name="Wu L."/>
            <person name="Xiao J."/>
            <person name="Feng Y."/>
            <person name="Chen Y."/>
            <person name="Sun X."/>
            <person name="Zhang Y."/>
            <person name="Marsh G.A."/>
            <person name="Crameri G."/>
            <person name="Broder C.C."/>
            <person name="Frey K.G."/>
            <person name="Wang L.F."/>
            <person name="Wang J."/>
        </authorList>
    </citation>
    <scope>NUCLEOTIDE SEQUENCE [LARGE SCALE GENOMIC DNA]</scope>
</reference>
<dbReference type="AlphaFoldDB" id="L5KWI3"/>
<dbReference type="EMBL" id="KB030537">
    <property type="protein sequence ID" value="ELK15341.1"/>
    <property type="molecule type" value="Genomic_DNA"/>
</dbReference>
<feature type="region of interest" description="Disordered" evidence="1">
    <location>
        <begin position="46"/>
        <end position="66"/>
    </location>
</feature>
<protein>
    <submittedName>
        <fullName evidence="2">Uncharacterized protein</fullName>
    </submittedName>
</protein>
<accession>L5KWI3</accession>
<sequence length="199" mass="20471">MGPLGVAWAESLSSAGLSSQLPSCLGAGWAASLSCRNSPGDRVCRDTGRSQSHLLAGTDPSGPYVPGHPNTKWGLCAKNDTGNVQIPNVYFPWAVGGQVSVTGALRFAPCTAFPVLGEREAATPGSLREEPPSLGPSPASFDNSQHKSQTQPPPGSQREAGEYQALPPSRSSAPRLAAVPAHSSRPQGLGPRSEAPTAP</sequence>
<dbReference type="InParanoid" id="L5KWI3"/>
<evidence type="ECO:0000313" key="2">
    <source>
        <dbReference type="EMBL" id="ELK15341.1"/>
    </source>
</evidence>
<name>L5KWI3_PTEAL</name>